<organism evidence="1 2">
    <name type="scientific">Gossypium gossypioides</name>
    <name type="common">Mexican cotton</name>
    <name type="synonym">Selera gossypioides</name>
    <dbReference type="NCBI Taxonomy" id="34282"/>
    <lineage>
        <taxon>Eukaryota</taxon>
        <taxon>Viridiplantae</taxon>
        <taxon>Streptophyta</taxon>
        <taxon>Embryophyta</taxon>
        <taxon>Tracheophyta</taxon>
        <taxon>Spermatophyta</taxon>
        <taxon>Magnoliopsida</taxon>
        <taxon>eudicotyledons</taxon>
        <taxon>Gunneridae</taxon>
        <taxon>Pentapetalae</taxon>
        <taxon>rosids</taxon>
        <taxon>malvids</taxon>
        <taxon>Malvales</taxon>
        <taxon>Malvaceae</taxon>
        <taxon>Malvoideae</taxon>
        <taxon>Gossypium</taxon>
    </lineage>
</organism>
<accession>A0A7J9BE59</accession>
<comment type="caution">
    <text evidence="1">The sequence shown here is derived from an EMBL/GenBank/DDBJ whole genome shotgun (WGS) entry which is preliminary data.</text>
</comment>
<dbReference type="EMBL" id="JABEZY010000002">
    <property type="protein sequence ID" value="MBA0734625.1"/>
    <property type="molecule type" value="Genomic_DNA"/>
</dbReference>
<name>A0A7J9BE59_GOSGO</name>
<sequence>MGQAKILKRDEDLKQSKSDKHVRFVKENIDVDLGSTDCLSSNPSLVPSFVPLLAFFTKKIGVALKDNVTTSALKRILRLDL</sequence>
<keyword evidence="2" id="KW-1185">Reference proteome</keyword>
<protein>
    <submittedName>
        <fullName evidence="1">Uncharacterized protein</fullName>
    </submittedName>
</protein>
<proteinExistence type="predicted"/>
<dbReference type="OrthoDB" id="10313175at2759"/>
<dbReference type="AlphaFoldDB" id="A0A7J9BE59"/>
<gene>
    <name evidence="1" type="ORF">Gogos_018525</name>
</gene>
<evidence type="ECO:0000313" key="1">
    <source>
        <dbReference type="EMBL" id="MBA0734625.1"/>
    </source>
</evidence>
<evidence type="ECO:0000313" key="2">
    <source>
        <dbReference type="Proteomes" id="UP000593579"/>
    </source>
</evidence>
<reference evidence="1 2" key="1">
    <citation type="journal article" date="2019" name="Genome Biol. Evol.">
        <title>Insights into the evolution of the New World diploid cottons (Gossypium, subgenus Houzingenia) based on genome sequencing.</title>
        <authorList>
            <person name="Grover C.E."/>
            <person name="Arick M.A. 2nd"/>
            <person name="Thrash A."/>
            <person name="Conover J.L."/>
            <person name="Sanders W.S."/>
            <person name="Peterson D.G."/>
            <person name="Frelichowski J.E."/>
            <person name="Scheffler J.A."/>
            <person name="Scheffler B.E."/>
            <person name="Wendel J.F."/>
        </authorList>
    </citation>
    <scope>NUCLEOTIDE SEQUENCE [LARGE SCALE GENOMIC DNA]</scope>
    <source>
        <strain evidence="1">5</strain>
        <tissue evidence="1">Leaf</tissue>
    </source>
</reference>
<dbReference type="Proteomes" id="UP000593579">
    <property type="component" value="Unassembled WGS sequence"/>
</dbReference>